<proteinExistence type="predicted"/>
<dbReference type="Proteomes" id="UP000006813">
    <property type="component" value="Unassembled WGS sequence"/>
</dbReference>
<accession>G5BLR7</accession>
<dbReference type="InParanoid" id="G5BLR7"/>
<name>G5BLR7_HETGA</name>
<gene>
    <name evidence="1" type="ORF">GW7_10392</name>
</gene>
<dbReference type="AlphaFoldDB" id="G5BLR7"/>
<sequence length="80" mass="9222">MPASQRKRVNWLWKTVAFLVQKMKNPTFLSLPSSLDDQKAPDMYRENSSKFSKSEIPDECESLVTFATCSQHTLSPWVKV</sequence>
<evidence type="ECO:0000313" key="2">
    <source>
        <dbReference type="Proteomes" id="UP000006813"/>
    </source>
</evidence>
<evidence type="ECO:0000313" key="1">
    <source>
        <dbReference type="EMBL" id="EHB10225.1"/>
    </source>
</evidence>
<reference evidence="1 2" key="1">
    <citation type="journal article" date="2011" name="Nature">
        <title>Genome sequencing reveals insights into physiology and longevity of the naked mole rat.</title>
        <authorList>
            <person name="Kim E.B."/>
            <person name="Fang X."/>
            <person name="Fushan A.A."/>
            <person name="Huang Z."/>
            <person name="Lobanov A.V."/>
            <person name="Han L."/>
            <person name="Marino S.M."/>
            <person name="Sun X."/>
            <person name="Turanov A.A."/>
            <person name="Yang P."/>
            <person name="Yim S.H."/>
            <person name="Zhao X."/>
            <person name="Kasaikina M.V."/>
            <person name="Stoletzki N."/>
            <person name="Peng C."/>
            <person name="Polak P."/>
            <person name="Xiong Z."/>
            <person name="Kiezun A."/>
            <person name="Zhu Y."/>
            <person name="Chen Y."/>
            <person name="Kryukov G.V."/>
            <person name="Zhang Q."/>
            <person name="Peshkin L."/>
            <person name="Yang L."/>
            <person name="Bronson R.T."/>
            <person name="Buffenstein R."/>
            <person name="Wang B."/>
            <person name="Han C."/>
            <person name="Li Q."/>
            <person name="Chen L."/>
            <person name="Zhao W."/>
            <person name="Sunyaev S.R."/>
            <person name="Park T.J."/>
            <person name="Zhang G."/>
            <person name="Wang J."/>
            <person name="Gladyshev V.N."/>
        </authorList>
    </citation>
    <scope>NUCLEOTIDE SEQUENCE [LARGE SCALE GENOMIC DNA]</scope>
</reference>
<organism evidence="1 2">
    <name type="scientific">Heterocephalus glaber</name>
    <name type="common">Naked mole rat</name>
    <dbReference type="NCBI Taxonomy" id="10181"/>
    <lineage>
        <taxon>Eukaryota</taxon>
        <taxon>Metazoa</taxon>
        <taxon>Chordata</taxon>
        <taxon>Craniata</taxon>
        <taxon>Vertebrata</taxon>
        <taxon>Euteleostomi</taxon>
        <taxon>Mammalia</taxon>
        <taxon>Eutheria</taxon>
        <taxon>Euarchontoglires</taxon>
        <taxon>Glires</taxon>
        <taxon>Rodentia</taxon>
        <taxon>Hystricomorpha</taxon>
        <taxon>Bathyergidae</taxon>
        <taxon>Heterocephalus</taxon>
    </lineage>
</organism>
<dbReference type="EMBL" id="JH170972">
    <property type="protein sequence ID" value="EHB10225.1"/>
    <property type="molecule type" value="Genomic_DNA"/>
</dbReference>
<protein>
    <submittedName>
        <fullName evidence="1">Uncharacterized protein</fullName>
    </submittedName>
</protein>